<feature type="transmembrane region" description="Helical" evidence="8">
    <location>
        <begin position="281"/>
        <end position="308"/>
    </location>
</feature>
<comment type="similarity">
    <text evidence="7">Belongs to the glycosyltransferase 87 family.</text>
</comment>
<gene>
    <name evidence="9" type="ORF">Prum_060200</name>
</gene>
<proteinExistence type="inferred from homology"/>
<keyword evidence="3" id="KW-0808">Transferase</keyword>
<dbReference type="InterPro" id="IPR018584">
    <property type="entry name" value="GT87"/>
</dbReference>
<reference evidence="9 10" key="1">
    <citation type="submission" date="2020-03" db="EMBL/GenBank/DDBJ databases">
        <title>Whole genome shotgun sequence of Phytohabitans rumicis NBRC 108638.</title>
        <authorList>
            <person name="Komaki H."/>
            <person name="Tamura T."/>
        </authorList>
    </citation>
    <scope>NUCLEOTIDE SEQUENCE [LARGE SCALE GENOMIC DNA]</scope>
    <source>
        <strain evidence="9 10">NBRC 108638</strain>
    </source>
</reference>
<evidence type="ECO:0000256" key="1">
    <source>
        <dbReference type="ARBA" id="ARBA00004651"/>
    </source>
</evidence>
<keyword evidence="10" id="KW-1185">Reference proteome</keyword>
<feature type="transmembrane region" description="Helical" evidence="8">
    <location>
        <begin position="135"/>
        <end position="154"/>
    </location>
</feature>
<dbReference type="Pfam" id="PF09594">
    <property type="entry name" value="GT87"/>
    <property type="match status" value="1"/>
</dbReference>
<feature type="transmembrane region" description="Helical" evidence="8">
    <location>
        <begin position="253"/>
        <end position="269"/>
    </location>
</feature>
<dbReference type="RefSeq" id="WP_308785383.1">
    <property type="nucleotide sequence ID" value="NZ_BAABJB010000013.1"/>
</dbReference>
<evidence type="ECO:0000313" key="10">
    <source>
        <dbReference type="Proteomes" id="UP000482960"/>
    </source>
</evidence>
<evidence type="ECO:0000256" key="3">
    <source>
        <dbReference type="ARBA" id="ARBA00022679"/>
    </source>
</evidence>
<name>A0A6V8LBI8_9ACTN</name>
<sequence length="391" mass="43164">MHRRIAITVALVLATAAFLSVATIWHRYFDLRVYYGAINYWVHDGGQIYDWLKPDSKYGFTYPPFAALIMLPMAYVSWPVAIVISTAAAAVTSALVVWWLVDPVARREGWTRWFAFAVALCLAAAFEPMRETVTFGQVNTLLLFLVAADLLLLLSRGSRWAGVGVGLATAIKLTPGVFIVYLLVTRRWRAAVTASATALGATLFAAAVAPDASREFWTSALWNTNRVGSLSFVSNQSLQGVVARLDPTHPSRVLWLVLVVATLAVWVWRVRGADEKTGLALTGIVGCLVSPVTWVHHLVWLLPALILLFDRVVAARDRRLLGFAVFAYGLLISRFVWIWERGSSGITGFLGSNAYVWISIALLLVLPVQDRTPRLPDWSSDKVADRGIVRA</sequence>
<evidence type="ECO:0000256" key="6">
    <source>
        <dbReference type="ARBA" id="ARBA00023136"/>
    </source>
</evidence>
<evidence type="ECO:0000256" key="8">
    <source>
        <dbReference type="SAM" id="Phobius"/>
    </source>
</evidence>
<evidence type="ECO:0000256" key="2">
    <source>
        <dbReference type="ARBA" id="ARBA00022475"/>
    </source>
</evidence>
<dbReference type="AlphaFoldDB" id="A0A6V8LBI8"/>
<comment type="subcellular location">
    <subcellularLocation>
        <location evidence="1">Cell membrane</location>
        <topology evidence="1">Multi-pass membrane protein</topology>
    </subcellularLocation>
</comment>
<feature type="transmembrane region" description="Helical" evidence="8">
    <location>
        <begin position="190"/>
        <end position="209"/>
    </location>
</feature>
<feature type="transmembrane region" description="Helical" evidence="8">
    <location>
        <begin position="345"/>
        <end position="366"/>
    </location>
</feature>
<reference evidence="9 10" key="2">
    <citation type="submission" date="2020-03" db="EMBL/GenBank/DDBJ databases">
        <authorList>
            <person name="Ichikawa N."/>
            <person name="Kimura A."/>
            <person name="Kitahashi Y."/>
            <person name="Uohara A."/>
        </authorList>
    </citation>
    <scope>NUCLEOTIDE SEQUENCE [LARGE SCALE GENOMIC DNA]</scope>
    <source>
        <strain evidence="9 10">NBRC 108638</strain>
    </source>
</reference>
<feature type="transmembrane region" description="Helical" evidence="8">
    <location>
        <begin position="320"/>
        <end position="339"/>
    </location>
</feature>
<evidence type="ECO:0000256" key="4">
    <source>
        <dbReference type="ARBA" id="ARBA00022692"/>
    </source>
</evidence>
<evidence type="ECO:0000256" key="7">
    <source>
        <dbReference type="ARBA" id="ARBA00024033"/>
    </source>
</evidence>
<evidence type="ECO:0000256" key="5">
    <source>
        <dbReference type="ARBA" id="ARBA00022989"/>
    </source>
</evidence>
<dbReference type="Proteomes" id="UP000482960">
    <property type="component" value="Unassembled WGS sequence"/>
</dbReference>
<protein>
    <recommendedName>
        <fullName evidence="11">Polyprenol-phosphate-mannose-dependent alpha-(1-2)-phosphatidylinositol mannoside mannosyltransferase</fullName>
    </recommendedName>
</protein>
<evidence type="ECO:0008006" key="11">
    <source>
        <dbReference type="Google" id="ProtNLM"/>
    </source>
</evidence>
<keyword evidence="2" id="KW-1003">Cell membrane</keyword>
<dbReference type="GO" id="GO:0005886">
    <property type="term" value="C:plasma membrane"/>
    <property type="evidence" value="ECO:0007669"/>
    <property type="project" value="UniProtKB-SubCell"/>
</dbReference>
<comment type="caution">
    <text evidence="9">The sequence shown here is derived from an EMBL/GenBank/DDBJ whole genome shotgun (WGS) entry which is preliminary data.</text>
</comment>
<accession>A0A6V8LBI8</accession>
<keyword evidence="5 8" id="KW-1133">Transmembrane helix</keyword>
<keyword evidence="6 8" id="KW-0472">Membrane</keyword>
<feature type="transmembrane region" description="Helical" evidence="8">
    <location>
        <begin position="113"/>
        <end position="129"/>
    </location>
</feature>
<dbReference type="EMBL" id="BLPG01000001">
    <property type="protein sequence ID" value="GFJ92378.1"/>
    <property type="molecule type" value="Genomic_DNA"/>
</dbReference>
<organism evidence="9 10">
    <name type="scientific">Phytohabitans rumicis</name>
    <dbReference type="NCBI Taxonomy" id="1076125"/>
    <lineage>
        <taxon>Bacteria</taxon>
        <taxon>Bacillati</taxon>
        <taxon>Actinomycetota</taxon>
        <taxon>Actinomycetes</taxon>
        <taxon>Micromonosporales</taxon>
        <taxon>Micromonosporaceae</taxon>
    </lineage>
</organism>
<feature type="transmembrane region" description="Helical" evidence="8">
    <location>
        <begin position="161"/>
        <end position="184"/>
    </location>
</feature>
<dbReference type="GO" id="GO:0016758">
    <property type="term" value="F:hexosyltransferase activity"/>
    <property type="evidence" value="ECO:0007669"/>
    <property type="project" value="InterPro"/>
</dbReference>
<evidence type="ECO:0000313" key="9">
    <source>
        <dbReference type="EMBL" id="GFJ92378.1"/>
    </source>
</evidence>
<keyword evidence="4 8" id="KW-0812">Transmembrane</keyword>
<feature type="transmembrane region" description="Helical" evidence="8">
    <location>
        <begin position="78"/>
        <end position="101"/>
    </location>
</feature>